<accession>A0ABX3CKU4</accession>
<feature type="region of interest" description="Disordered" evidence="1">
    <location>
        <begin position="134"/>
        <end position="156"/>
    </location>
</feature>
<dbReference type="RefSeq" id="WP_071159907.1">
    <property type="nucleotide sequence ID" value="NZ_MBRJ01000059.1"/>
</dbReference>
<dbReference type="InterPro" id="IPR027417">
    <property type="entry name" value="P-loop_NTPase"/>
</dbReference>
<dbReference type="SUPFAM" id="SSF52540">
    <property type="entry name" value="P-loop containing nucleoside triphosphate hydrolases"/>
    <property type="match status" value="1"/>
</dbReference>
<dbReference type="Proteomes" id="UP000180194">
    <property type="component" value="Unassembled WGS sequence"/>
</dbReference>
<proteinExistence type="predicted"/>
<dbReference type="PANTHER" id="PTHR42759">
    <property type="entry name" value="MOXR FAMILY PROTEIN"/>
    <property type="match status" value="1"/>
</dbReference>
<dbReference type="PANTHER" id="PTHR42759:SF1">
    <property type="entry name" value="MAGNESIUM-CHELATASE SUBUNIT CHLD"/>
    <property type="match status" value="1"/>
</dbReference>
<reference evidence="3 4" key="1">
    <citation type="submission" date="2016-07" db="EMBL/GenBank/DDBJ databases">
        <title>Bacillus oceanisediminis whole genome.</title>
        <authorList>
            <person name="Pal Y."/>
            <person name="Verma A."/>
            <person name="Mual P."/>
            <person name="Srinivasan K."/>
        </authorList>
    </citation>
    <scope>NUCLEOTIDE SEQUENCE [LARGE SCALE GENOMIC DNA]</scope>
    <source>
        <strain evidence="3 4">Bhandara28</strain>
    </source>
</reference>
<comment type="caution">
    <text evidence="3">The sequence shown here is derived from an EMBL/GenBank/DDBJ whole genome shotgun (WGS) entry which is preliminary data.</text>
</comment>
<dbReference type="Gene3D" id="3.40.50.300">
    <property type="entry name" value="P-loop containing nucleotide triphosphate hydrolases"/>
    <property type="match status" value="1"/>
</dbReference>
<protein>
    <recommendedName>
        <fullName evidence="2">ATPase dynein-related AAA domain-containing protein</fullName>
    </recommendedName>
</protein>
<evidence type="ECO:0000313" key="3">
    <source>
        <dbReference type="EMBL" id="OHX41388.1"/>
    </source>
</evidence>
<organism evidence="3 4">
    <name type="scientific">Cytobacillus oceanisediminis</name>
    <dbReference type="NCBI Taxonomy" id="665099"/>
    <lineage>
        <taxon>Bacteria</taxon>
        <taxon>Bacillati</taxon>
        <taxon>Bacillota</taxon>
        <taxon>Bacilli</taxon>
        <taxon>Bacillales</taxon>
        <taxon>Bacillaceae</taxon>
        <taxon>Cytobacillus</taxon>
    </lineage>
</organism>
<gene>
    <name evidence="3" type="ORF">BBV17_28745</name>
</gene>
<dbReference type="EMBL" id="MBRJ01000059">
    <property type="protein sequence ID" value="OHX41388.1"/>
    <property type="molecule type" value="Genomic_DNA"/>
</dbReference>
<feature type="domain" description="ATPase dynein-related AAA" evidence="2">
    <location>
        <begin position="232"/>
        <end position="365"/>
    </location>
</feature>
<name>A0ABX3CKU4_9BACI</name>
<evidence type="ECO:0000256" key="1">
    <source>
        <dbReference type="SAM" id="MobiDB-lite"/>
    </source>
</evidence>
<evidence type="ECO:0000313" key="4">
    <source>
        <dbReference type="Proteomes" id="UP000180194"/>
    </source>
</evidence>
<sequence length="485" mass="54262">MAKAVFKRMKLPEATIQMVGEKIPETVERIESLNSPKAQQVYRVKFKDLDPHAFIVSDEAEKGKAKFYHFCEKNERNSQCTHLVLGAAIADKVGFQVEKASFGFDIAGIEALPFPKEDKEYSSMNGLFELLEPVDEEPSTSSTAPAAAIPASPSTPAPVLKRNWKAGWNEIQEHLQNEGLSTRMISKLQARRAEIHTTVGLRPMTIEPQKPNFPYQGEMLARSLRHILKGKDLLLIGNKGSGKDTLINTISWILGLPMTVYVGNKDETKESLVGEPAFRNGESTFDPSEFAKVIEYGGIVNMAEINMLVGDVTSILHSVADENRVLATPIGSIHRHEHSVIVGSMNVGEGYQGVKELNDALKDRFAILRLPYTTDFKQLIEKKTGLDDLHALMFLEKVKNAISKLISEESQGHAADTLRGYIDAAKYFCDYGVNNDIKIEVIEDYIINKIEDLDEYMSARDMIRTEAWKDFPTSKEEEEYMKGAM</sequence>
<feature type="compositionally biased region" description="Low complexity" evidence="1">
    <location>
        <begin position="139"/>
        <end position="156"/>
    </location>
</feature>
<keyword evidence="4" id="KW-1185">Reference proteome</keyword>
<dbReference type="InterPro" id="IPR011704">
    <property type="entry name" value="ATPase_dyneun-rel_AAA"/>
</dbReference>
<dbReference type="Pfam" id="PF07728">
    <property type="entry name" value="AAA_5"/>
    <property type="match status" value="1"/>
</dbReference>
<evidence type="ECO:0000259" key="2">
    <source>
        <dbReference type="Pfam" id="PF07728"/>
    </source>
</evidence>
<dbReference type="InterPro" id="IPR050764">
    <property type="entry name" value="CbbQ/NirQ/NorQ/GpvN"/>
</dbReference>